<sequence length="113" mass="12720">MTDSGWSQLQIHQEFKIQSLSAIWHMYATLLSSLNPNISDLLTSDYCAWRGKIAKSDSSILLNRVSETVSGLSINNSGLKWVSKTLVHQIKNPFVFSTLQILVADSEFLLEFD</sequence>
<dbReference type="EMBL" id="CM042044">
    <property type="protein sequence ID" value="KAI3685977.1"/>
    <property type="molecule type" value="Genomic_DNA"/>
</dbReference>
<reference evidence="1 2" key="2">
    <citation type="journal article" date="2022" name="Mol. Ecol. Resour.">
        <title>The genomes of chicory, endive, great burdock and yacon provide insights into Asteraceae paleo-polyploidization history and plant inulin production.</title>
        <authorList>
            <person name="Fan W."/>
            <person name="Wang S."/>
            <person name="Wang H."/>
            <person name="Wang A."/>
            <person name="Jiang F."/>
            <person name="Liu H."/>
            <person name="Zhao H."/>
            <person name="Xu D."/>
            <person name="Zhang Y."/>
        </authorList>
    </citation>
    <scope>NUCLEOTIDE SEQUENCE [LARGE SCALE GENOMIC DNA]</scope>
    <source>
        <strain evidence="2">cv. Yunnan</strain>
        <tissue evidence="1">Leaves</tissue>
    </source>
</reference>
<gene>
    <name evidence="1" type="ORF">L1987_79646</name>
</gene>
<name>A0ACB8YL37_9ASTR</name>
<organism evidence="1 2">
    <name type="scientific">Smallanthus sonchifolius</name>
    <dbReference type="NCBI Taxonomy" id="185202"/>
    <lineage>
        <taxon>Eukaryota</taxon>
        <taxon>Viridiplantae</taxon>
        <taxon>Streptophyta</taxon>
        <taxon>Embryophyta</taxon>
        <taxon>Tracheophyta</taxon>
        <taxon>Spermatophyta</taxon>
        <taxon>Magnoliopsida</taxon>
        <taxon>eudicotyledons</taxon>
        <taxon>Gunneridae</taxon>
        <taxon>Pentapetalae</taxon>
        <taxon>asterids</taxon>
        <taxon>campanulids</taxon>
        <taxon>Asterales</taxon>
        <taxon>Asteraceae</taxon>
        <taxon>Asteroideae</taxon>
        <taxon>Heliantheae alliance</taxon>
        <taxon>Millerieae</taxon>
        <taxon>Smallanthus</taxon>
    </lineage>
</organism>
<reference evidence="2" key="1">
    <citation type="journal article" date="2022" name="Mol. Ecol. Resour.">
        <title>The genomes of chicory, endive, great burdock and yacon provide insights into Asteraceae palaeo-polyploidization history and plant inulin production.</title>
        <authorList>
            <person name="Fan W."/>
            <person name="Wang S."/>
            <person name="Wang H."/>
            <person name="Wang A."/>
            <person name="Jiang F."/>
            <person name="Liu H."/>
            <person name="Zhao H."/>
            <person name="Xu D."/>
            <person name="Zhang Y."/>
        </authorList>
    </citation>
    <scope>NUCLEOTIDE SEQUENCE [LARGE SCALE GENOMIC DNA]</scope>
    <source>
        <strain evidence="2">cv. Yunnan</strain>
    </source>
</reference>
<dbReference type="Proteomes" id="UP001056120">
    <property type="component" value="Linkage Group LG27"/>
</dbReference>
<evidence type="ECO:0000313" key="1">
    <source>
        <dbReference type="EMBL" id="KAI3685977.1"/>
    </source>
</evidence>
<proteinExistence type="predicted"/>
<comment type="caution">
    <text evidence="1">The sequence shown here is derived from an EMBL/GenBank/DDBJ whole genome shotgun (WGS) entry which is preliminary data.</text>
</comment>
<protein>
    <submittedName>
        <fullName evidence="1">Uncharacterized protein</fullName>
    </submittedName>
</protein>
<keyword evidence="2" id="KW-1185">Reference proteome</keyword>
<accession>A0ACB8YL37</accession>
<evidence type="ECO:0000313" key="2">
    <source>
        <dbReference type="Proteomes" id="UP001056120"/>
    </source>
</evidence>